<proteinExistence type="predicted"/>
<sequence>MVTVNRVTPFLPTHPGTLNDSRKNRSNTEAGVVVAISGHVLSPPVGGTYYHWRGELVEKFTSEKRKTSAIVTEYNRKAHHSEEKHGSERKMGSPASLRGCLSISRTRLAPTKTRQVSRRLKGYNVSPVKL</sequence>
<feature type="compositionally biased region" description="Basic and acidic residues" evidence="1">
    <location>
        <begin position="74"/>
        <end position="91"/>
    </location>
</feature>
<dbReference type="Proteomes" id="UP000499080">
    <property type="component" value="Unassembled WGS sequence"/>
</dbReference>
<keyword evidence="3" id="KW-1185">Reference proteome</keyword>
<dbReference type="AlphaFoldDB" id="A0A4Y2QFI3"/>
<organism evidence="2 3">
    <name type="scientific">Araneus ventricosus</name>
    <name type="common">Orbweaver spider</name>
    <name type="synonym">Epeira ventricosa</name>
    <dbReference type="NCBI Taxonomy" id="182803"/>
    <lineage>
        <taxon>Eukaryota</taxon>
        <taxon>Metazoa</taxon>
        <taxon>Ecdysozoa</taxon>
        <taxon>Arthropoda</taxon>
        <taxon>Chelicerata</taxon>
        <taxon>Arachnida</taxon>
        <taxon>Araneae</taxon>
        <taxon>Araneomorphae</taxon>
        <taxon>Entelegynae</taxon>
        <taxon>Araneoidea</taxon>
        <taxon>Araneidae</taxon>
        <taxon>Araneus</taxon>
    </lineage>
</organism>
<protein>
    <submittedName>
        <fullName evidence="2">Uncharacterized protein</fullName>
    </submittedName>
</protein>
<evidence type="ECO:0000313" key="3">
    <source>
        <dbReference type="Proteomes" id="UP000499080"/>
    </source>
</evidence>
<accession>A0A4Y2QFI3</accession>
<feature type="region of interest" description="Disordered" evidence="1">
    <location>
        <begin position="1"/>
        <end position="25"/>
    </location>
</feature>
<feature type="region of interest" description="Disordered" evidence="1">
    <location>
        <begin position="73"/>
        <end position="130"/>
    </location>
</feature>
<evidence type="ECO:0000256" key="1">
    <source>
        <dbReference type="SAM" id="MobiDB-lite"/>
    </source>
</evidence>
<comment type="caution">
    <text evidence="2">The sequence shown here is derived from an EMBL/GenBank/DDBJ whole genome shotgun (WGS) entry which is preliminary data.</text>
</comment>
<dbReference type="EMBL" id="BGPR01013700">
    <property type="protein sequence ID" value="GBN61810.1"/>
    <property type="molecule type" value="Genomic_DNA"/>
</dbReference>
<evidence type="ECO:0000313" key="2">
    <source>
        <dbReference type="EMBL" id="GBN61810.1"/>
    </source>
</evidence>
<gene>
    <name evidence="2" type="ORF">AVEN_23514_1</name>
</gene>
<name>A0A4Y2QFI3_ARAVE</name>
<reference evidence="2 3" key="1">
    <citation type="journal article" date="2019" name="Sci. Rep.">
        <title>Orb-weaving spider Araneus ventricosus genome elucidates the spidroin gene catalogue.</title>
        <authorList>
            <person name="Kono N."/>
            <person name="Nakamura H."/>
            <person name="Ohtoshi R."/>
            <person name="Moran D.A.P."/>
            <person name="Shinohara A."/>
            <person name="Yoshida Y."/>
            <person name="Fujiwara M."/>
            <person name="Mori M."/>
            <person name="Tomita M."/>
            <person name="Arakawa K."/>
        </authorList>
    </citation>
    <scope>NUCLEOTIDE SEQUENCE [LARGE SCALE GENOMIC DNA]</scope>
</reference>